<protein>
    <submittedName>
        <fullName evidence="2">Nucleoporin</fullName>
    </submittedName>
</protein>
<dbReference type="EMBL" id="QGMK01000646">
    <property type="protein sequence ID" value="TVY80619.1"/>
    <property type="molecule type" value="Genomic_DNA"/>
</dbReference>
<dbReference type="OrthoDB" id="5323870at2759"/>
<feature type="compositionally biased region" description="Acidic residues" evidence="1">
    <location>
        <begin position="101"/>
        <end position="110"/>
    </location>
</feature>
<gene>
    <name evidence="2" type="primary">NUP37</name>
    <name evidence="2" type="ORF">LSUE1_G005284</name>
</gene>
<name>A0A8T9C4J7_9HELO</name>
<feature type="compositionally biased region" description="Polar residues" evidence="1">
    <location>
        <begin position="424"/>
        <end position="445"/>
    </location>
</feature>
<dbReference type="Proteomes" id="UP000469558">
    <property type="component" value="Unassembled WGS sequence"/>
</dbReference>
<sequence>MAGDLLQPRVTRNLQNTQLSYELPHRIHTAKAYPIKSPNGSTIVLYGHENGVRIIWRGGRAFKILSEASAAPKKTNGATAAVISLDSDDEGSAAPKFEDKPEFEEDEEEQDPSKPYPAILQTLDLYFGTDVLHLALLPAPAIKAEGSSWRGLEPVKNKIVFTAACADNTLKLVTLPLTPPSPESKARPEFRSTFTEAFPGKGKWGETVVSLIGHEKPSDGVAMTADFGKSPYRQDYGSTETQIVVASHSREVTGLLLLYRISVKSPEPHIKSFQRICLASPAKSISFNPSLSGERSSQLLIAHTTGTCRIYDYLRLSTKHEEGSETDEAQRGSFLLSLHAGFQNTKDQHPPHIGMHAGFGRKSIVDAQWVSAGAAVIVLFSDGEWAVWDIEGVAPNAPKVNTIRGGAKTEYSLTGFIDAATKSRASGPQQITSSKTFAPMTPSTRKATEPFGAKGLSSSVQGHISVVEIAAASPTSQSEESIVFWLGENYTTIPSLSKYWAANSRKGGSGNLFNNNSTGSRMLRLDGIDLQGERCSGIEQITKPYPSSPEILVLGEHRFAILTTRKSTKELKPRQPAERLALTEKSGNNGELDVLGIDQALTRMDQSRRGKLFQT</sequence>
<evidence type="ECO:0000313" key="3">
    <source>
        <dbReference type="Proteomes" id="UP000469558"/>
    </source>
</evidence>
<organism evidence="2 3">
    <name type="scientific">Lachnellula suecica</name>
    <dbReference type="NCBI Taxonomy" id="602035"/>
    <lineage>
        <taxon>Eukaryota</taxon>
        <taxon>Fungi</taxon>
        <taxon>Dikarya</taxon>
        <taxon>Ascomycota</taxon>
        <taxon>Pezizomycotina</taxon>
        <taxon>Leotiomycetes</taxon>
        <taxon>Helotiales</taxon>
        <taxon>Lachnaceae</taxon>
        <taxon>Lachnellula</taxon>
    </lineage>
</organism>
<dbReference type="InterPro" id="IPR015943">
    <property type="entry name" value="WD40/YVTN_repeat-like_dom_sf"/>
</dbReference>
<dbReference type="SUPFAM" id="SSF50978">
    <property type="entry name" value="WD40 repeat-like"/>
    <property type="match status" value="1"/>
</dbReference>
<dbReference type="InterPro" id="IPR036322">
    <property type="entry name" value="WD40_repeat_dom_sf"/>
</dbReference>
<feature type="region of interest" description="Disordered" evidence="1">
    <location>
        <begin position="424"/>
        <end position="452"/>
    </location>
</feature>
<proteinExistence type="predicted"/>
<comment type="caution">
    <text evidence="2">The sequence shown here is derived from an EMBL/GenBank/DDBJ whole genome shotgun (WGS) entry which is preliminary data.</text>
</comment>
<dbReference type="AlphaFoldDB" id="A0A8T9C4J7"/>
<dbReference type="Gene3D" id="2.130.10.10">
    <property type="entry name" value="YVTN repeat-like/Quinoprotein amine dehydrogenase"/>
    <property type="match status" value="1"/>
</dbReference>
<accession>A0A8T9C4J7</accession>
<feature type="region of interest" description="Disordered" evidence="1">
    <location>
        <begin position="84"/>
        <end position="115"/>
    </location>
</feature>
<evidence type="ECO:0000313" key="2">
    <source>
        <dbReference type="EMBL" id="TVY80619.1"/>
    </source>
</evidence>
<keyword evidence="3" id="KW-1185">Reference proteome</keyword>
<reference evidence="2 3" key="1">
    <citation type="submission" date="2018-05" db="EMBL/GenBank/DDBJ databases">
        <title>Genome sequencing and assembly of the regulated plant pathogen Lachnellula willkommii and related sister species for the development of diagnostic species identification markers.</title>
        <authorList>
            <person name="Giroux E."/>
            <person name="Bilodeau G."/>
        </authorList>
    </citation>
    <scope>NUCLEOTIDE SEQUENCE [LARGE SCALE GENOMIC DNA]</scope>
    <source>
        <strain evidence="2 3">CBS 268.59</strain>
    </source>
</reference>
<evidence type="ECO:0000256" key="1">
    <source>
        <dbReference type="SAM" id="MobiDB-lite"/>
    </source>
</evidence>